<proteinExistence type="predicted"/>
<reference evidence="2 3" key="1">
    <citation type="submission" date="2023-12" db="EMBL/GenBank/DDBJ databases">
        <title>Marinobacter qingdaonensis sp. nov., isolated from the intertidal sediment of Qingdao, PR China.</title>
        <authorList>
            <person name="Li Y."/>
        </authorList>
    </citation>
    <scope>NUCLEOTIDE SEQUENCE [LARGE SCALE GENOMIC DNA]</scope>
    <source>
        <strain evidence="2 3">ASW11-75</strain>
    </source>
</reference>
<dbReference type="Proteomes" id="UP001305746">
    <property type="component" value="Unassembled WGS sequence"/>
</dbReference>
<organism evidence="2 3">
    <name type="scientific">Marinobacter qingdaonensis</name>
    <dbReference type="NCBI Taxonomy" id="3108486"/>
    <lineage>
        <taxon>Bacteria</taxon>
        <taxon>Pseudomonadati</taxon>
        <taxon>Pseudomonadota</taxon>
        <taxon>Gammaproteobacteria</taxon>
        <taxon>Pseudomonadales</taxon>
        <taxon>Marinobacteraceae</taxon>
        <taxon>Marinobacter</taxon>
    </lineage>
</organism>
<comment type="caution">
    <text evidence="2">The sequence shown here is derived from an EMBL/GenBank/DDBJ whole genome shotgun (WGS) entry which is preliminary data.</text>
</comment>
<evidence type="ECO:0000256" key="1">
    <source>
        <dbReference type="SAM" id="SignalP"/>
    </source>
</evidence>
<keyword evidence="3" id="KW-1185">Reference proteome</keyword>
<dbReference type="Pfam" id="PF11153">
    <property type="entry name" value="DUF2931"/>
    <property type="match status" value="1"/>
</dbReference>
<gene>
    <name evidence="2" type="ORF">U5822_11785</name>
</gene>
<evidence type="ECO:0000313" key="2">
    <source>
        <dbReference type="EMBL" id="MEA1081355.1"/>
    </source>
</evidence>
<accession>A0ABU5NZY8</accession>
<dbReference type="EMBL" id="JAYDCJ010000003">
    <property type="protein sequence ID" value="MEA1081355.1"/>
    <property type="molecule type" value="Genomic_DNA"/>
</dbReference>
<dbReference type="RefSeq" id="WP_322855818.1">
    <property type="nucleotide sequence ID" value="NZ_JAYDCJ010000003.1"/>
</dbReference>
<feature type="chain" id="PRO_5046630048" evidence="1">
    <location>
        <begin position="20"/>
        <end position="198"/>
    </location>
</feature>
<protein>
    <submittedName>
        <fullName evidence="2">DUF2931 family protein</fullName>
    </submittedName>
</protein>
<name>A0ABU5NZY8_9GAMM</name>
<sequence>MNRIVPAILVFIFSMPGCASNSYEEKEDWFFQLATPLHYDVWVEHVELELSGVRHWYHPAGTMNCCWRGPNGPKGITGRLEPFPNFIALQWFSLSERKYYQRLISVKPEWKNRMRELAPVQTANGVRHEPRRFLVFGLAPGGEIVVWIKGQIGNEVELARLQANQIQGDPQDYAALLQTYRDKHGEYLKENGIPLSGW</sequence>
<keyword evidence="1" id="KW-0732">Signal</keyword>
<feature type="signal peptide" evidence="1">
    <location>
        <begin position="1"/>
        <end position="19"/>
    </location>
</feature>
<dbReference type="InterPro" id="IPR021326">
    <property type="entry name" value="DUF2931"/>
</dbReference>
<evidence type="ECO:0000313" key="3">
    <source>
        <dbReference type="Proteomes" id="UP001305746"/>
    </source>
</evidence>